<dbReference type="HOGENOM" id="CLU_2472061_0_0_1"/>
<reference evidence="3" key="1">
    <citation type="journal article" date="2013" name="Science">
        <title>The Amborella genome and the evolution of flowering plants.</title>
        <authorList>
            <consortium name="Amborella Genome Project"/>
        </authorList>
    </citation>
    <scope>NUCLEOTIDE SEQUENCE [LARGE SCALE GENOMIC DNA]</scope>
</reference>
<evidence type="ECO:0000256" key="1">
    <source>
        <dbReference type="SAM" id="MobiDB-lite"/>
    </source>
</evidence>
<gene>
    <name evidence="2" type="ORF">AMTR_s00008p00063090</name>
</gene>
<dbReference type="AlphaFoldDB" id="W1NIJ4"/>
<proteinExistence type="predicted"/>
<dbReference type="EMBL" id="KI397486">
    <property type="protein sequence ID" value="ERM95271.1"/>
    <property type="molecule type" value="Genomic_DNA"/>
</dbReference>
<evidence type="ECO:0000313" key="3">
    <source>
        <dbReference type="Proteomes" id="UP000017836"/>
    </source>
</evidence>
<accession>W1NIJ4</accession>
<keyword evidence="3" id="KW-1185">Reference proteome</keyword>
<organism evidence="2 3">
    <name type="scientific">Amborella trichopoda</name>
    <dbReference type="NCBI Taxonomy" id="13333"/>
    <lineage>
        <taxon>Eukaryota</taxon>
        <taxon>Viridiplantae</taxon>
        <taxon>Streptophyta</taxon>
        <taxon>Embryophyta</taxon>
        <taxon>Tracheophyta</taxon>
        <taxon>Spermatophyta</taxon>
        <taxon>Magnoliopsida</taxon>
        <taxon>Amborellales</taxon>
        <taxon>Amborellaceae</taxon>
        <taxon>Amborella</taxon>
    </lineage>
</organism>
<sequence length="88" mass="9749">MNGNDDIPTIDEGNVVEVTEEGDDDFNEGNDEGDDNDDGVMRNDRLESIVIGCEVPQGAIGHLFRTMTMLMKNKTQAKEVRSIDSFKV</sequence>
<dbReference type="Proteomes" id="UP000017836">
    <property type="component" value="Unassembled WGS sequence"/>
</dbReference>
<protein>
    <submittedName>
        <fullName evidence="2">Uncharacterized protein</fullName>
    </submittedName>
</protein>
<feature type="region of interest" description="Disordered" evidence="1">
    <location>
        <begin position="1"/>
        <end position="42"/>
    </location>
</feature>
<evidence type="ECO:0000313" key="2">
    <source>
        <dbReference type="EMBL" id="ERM95271.1"/>
    </source>
</evidence>
<feature type="compositionally biased region" description="Acidic residues" evidence="1">
    <location>
        <begin position="18"/>
        <end position="38"/>
    </location>
</feature>
<dbReference type="Gramene" id="ERM95271">
    <property type="protein sequence ID" value="ERM95271"/>
    <property type="gene ID" value="AMTR_s00008p00063090"/>
</dbReference>
<name>W1NIJ4_AMBTC</name>